<evidence type="ECO:0000256" key="2">
    <source>
        <dbReference type="ARBA" id="ARBA00022692"/>
    </source>
</evidence>
<feature type="transmembrane region" description="Helical" evidence="5">
    <location>
        <begin position="6"/>
        <end position="25"/>
    </location>
</feature>
<sequence length="137" mass="14850">MREQTYAVATFSSLFGLFGFSIYPIAMELNVECSYPVGEGTSSGIIFVTSQILGIIFILLFQNLAVEKKNAPFSTCAASLGPPMDWSNATLVMAGISTMASCFFIITFHTNYKRISAETSESFPTNKTEDEGVVVTA</sequence>
<dbReference type="EMBL" id="IACN01059974">
    <property type="protein sequence ID" value="LAB55308.1"/>
    <property type="molecule type" value="Transcribed_RNA"/>
</dbReference>
<keyword evidence="3 5" id="KW-1133">Transmembrane helix</keyword>
<keyword evidence="4 5" id="KW-0472">Membrane</keyword>
<organism evidence="6">
    <name type="scientific">Micrurus surinamensis</name>
    <name type="common">Surinam coral snake</name>
    <dbReference type="NCBI Taxonomy" id="129470"/>
    <lineage>
        <taxon>Eukaryota</taxon>
        <taxon>Metazoa</taxon>
        <taxon>Chordata</taxon>
        <taxon>Craniata</taxon>
        <taxon>Vertebrata</taxon>
        <taxon>Euteleostomi</taxon>
        <taxon>Lepidosauria</taxon>
        <taxon>Squamata</taxon>
        <taxon>Bifurcata</taxon>
        <taxon>Unidentata</taxon>
        <taxon>Episquamata</taxon>
        <taxon>Toxicofera</taxon>
        <taxon>Serpentes</taxon>
        <taxon>Colubroidea</taxon>
        <taxon>Elapidae</taxon>
        <taxon>Elapinae</taxon>
        <taxon>Micrurus</taxon>
    </lineage>
</organism>
<dbReference type="AlphaFoldDB" id="A0A2D4PCT9"/>
<dbReference type="InterPro" id="IPR036259">
    <property type="entry name" value="MFS_trans_sf"/>
</dbReference>
<evidence type="ECO:0000256" key="4">
    <source>
        <dbReference type="ARBA" id="ARBA00023136"/>
    </source>
</evidence>
<reference evidence="6" key="2">
    <citation type="submission" date="2017-11" db="EMBL/GenBank/DDBJ databases">
        <title>Coralsnake Venomics: Analyses of Venom Gland Transcriptomes and Proteomes of Six Brazilian Taxa.</title>
        <authorList>
            <person name="Aird S.D."/>
            <person name="Jorge da Silva N."/>
            <person name="Qiu L."/>
            <person name="Villar-Briones A."/>
            <person name="Aparecida-Saddi V."/>
            <person name="Campos-Telles M.P."/>
            <person name="Grau M."/>
            <person name="Mikheyev A.S."/>
        </authorList>
    </citation>
    <scope>NUCLEOTIDE SEQUENCE</scope>
    <source>
        <tissue evidence="6">Venom_gland</tissue>
    </source>
</reference>
<evidence type="ECO:0000256" key="3">
    <source>
        <dbReference type="ARBA" id="ARBA00022989"/>
    </source>
</evidence>
<evidence type="ECO:0000256" key="1">
    <source>
        <dbReference type="ARBA" id="ARBA00004141"/>
    </source>
</evidence>
<feature type="transmembrane region" description="Helical" evidence="5">
    <location>
        <begin position="86"/>
        <end position="106"/>
    </location>
</feature>
<comment type="subcellular location">
    <subcellularLocation>
        <location evidence="1">Membrane</location>
        <topology evidence="1">Multi-pass membrane protein</topology>
    </subcellularLocation>
</comment>
<evidence type="ECO:0000313" key="6">
    <source>
        <dbReference type="EMBL" id="LAB55308.1"/>
    </source>
</evidence>
<dbReference type="PANTHER" id="PTHR10924:SF6">
    <property type="entry name" value="SOLUTE CARRIER FAMILY 49 MEMBER A3"/>
    <property type="match status" value="1"/>
</dbReference>
<dbReference type="GO" id="GO:0016020">
    <property type="term" value="C:membrane"/>
    <property type="evidence" value="ECO:0007669"/>
    <property type="project" value="UniProtKB-SubCell"/>
</dbReference>
<dbReference type="InterPro" id="IPR049680">
    <property type="entry name" value="FLVCR1-2_SLC49-like"/>
</dbReference>
<reference evidence="6" key="1">
    <citation type="submission" date="2017-07" db="EMBL/GenBank/DDBJ databases">
        <authorList>
            <person name="Mikheyev A."/>
            <person name="Grau M."/>
        </authorList>
    </citation>
    <scope>NUCLEOTIDE SEQUENCE</scope>
    <source>
        <tissue evidence="6">Venom_gland</tissue>
    </source>
</reference>
<name>A0A2D4PCT9_MICSU</name>
<feature type="transmembrane region" description="Helical" evidence="5">
    <location>
        <begin position="45"/>
        <end position="66"/>
    </location>
</feature>
<dbReference type="SUPFAM" id="SSF103473">
    <property type="entry name" value="MFS general substrate transporter"/>
    <property type="match status" value="1"/>
</dbReference>
<accession>A0A2D4PCT9</accession>
<protein>
    <submittedName>
        <fullName evidence="6">Uncharacterized protein</fullName>
    </submittedName>
</protein>
<proteinExistence type="predicted"/>
<keyword evidence="2 5" id="KW-0812">Transmembrane</keyword>
<evidence type="ECO:0000256" key="5">
    <source>
        <dbReference type="SAM" id="Phobius"/>
    </source>
</evidence>
<dbReference type="PANTHER" id="PTHR10924">
    <property type="entry name" value="MAJOR FACILITATOR SUPERFAMILY PROTEIN-RELATED"/>
    <property type="match status" value="1"/>
</dbReference>